<dbReference type="InterPro" id="IPR050343">
    <property type="entry name" value="RsuA_PseudoU_synthase"/>
</dbReference>
<reference evidence="6" key="1">
    <citation type="journal article" date="2020" name="mSystems">
        <title>Genome- and Community-Level Interaction Insights into Carbon Utilization and Element Cycling Functions of Hydrothermarchaeota in Hydrothermal Sediment.</title>
        <authorList>
            <person name="Zhou Z."/>
            <person name="Liu Y."/>
            <person name="Xu W."/>
            <person name="Pan J."/>
            <person name="Luo Z.H."/>
            <person name="Li M."/>
        </authorList>
    </citation>
    <scope>NUCLEOTIDE SEQUENCE [LARGE SCALE GENOMIC DNA]</scope>
    <source>
        <strain evidence="6">SpSt-70</strain>
    </source>
</reference>
<dbReference type="Gene3D" id="3.30.70.580">
    <property type="entry name" value="Pseudouridine synthase I, catalytic domain, N-terminal subdomain"/>
    <property type="match status" value="1"/>
</dbReference>
<comment type="caution">
    <text evidence="6">The sequence shown here is derived from an EMBL/GenBank/DDBJ whole genome shotgun (WGS) entry which is preliminary data.</text>
</comment>
<dbReference type="InterPro" id="IPR042092">
    <property type="entry name" value="PsdUridine_s_RsuA/RluB/E/F_cat"/>
</dbReference>
<sequence length="241" mass="28111">MMERLQKFIAKAGVTSRRKAEKLILEGRVKVNGEVIRTLGVKIDPEKDIVEIDNKIVKPDKKIYIALYKPVGYISSLYDPFGRRTIKDLLRDKVPFRVYPVGRLDFDSEGLLLCTNDGEIANVLIHPRYKIPKVYEVLIDGIPKEEELKKLREGVILEEGRTLPAGFEIIWENRRKNISLLKITLYQGWKRQIRRMLALFNYKVLNLKRVQIGKIKLGDLKPGEIRFLRDDEIRWLESLKA</sequence>
<dbReference type="PROSITE" id="PS50889">
    <property type="entry name" value="S4"/>
    <property type="match status" value="1"/>
</dbReference>
<accession>A0A7C3Q071</accession>
<dbReference type="Pfam" id="PF01479">
    <property type="entry name" value="S4"/>
    <property type="match status" value="1"/>
</dbReference>
<organism evidence="6">
    <name type="scientific">Dictyoglomus thermophilum</name>
    <dbReference type="NCBI Taxonomy" id="14"/>
    <lineage>
        <taxon>Bacteria</taxon>
        <taxon>Pseudomonadati</taxon>
        <taxon>Dictyoglomota</taxon>
        <taxon>Dictyoglomia</taxon>
        <taxon>Dictyoglomales</taxon>
        <taxon>Dictyoglomaceae</taxon>
        <taxon>Dictyoglomus</taxon>
    </lineage>
</organism>
<dbReference type="FunFam" id="3.10.290.10:FF:000003">
    <property type="entry name" value="Pseudouridine synthase"/>
    <property type="match status" value="1"/>
</dbReference>
<dbReference type="Pfam" id="PF00849">
    <property type="entry name" value="PseudoU_synth_2"/>
    <property type="match status" value="1"/>
</dbReference>
<evidence type="ECO:0000259" key="5">
    <source>
        <dbReference type="SMART" id="SM00363"/>
    </source>
</evidence>
<dbReference type="InterPro" id="IPR006145">
    <property type="entry name" value="PsdUridine_synth_RsuA/RluA"/>
</dbReference>
<feature type="domain" description="RNA-binding S4" evidence="5">
    <location>
        <begin position="3"/>
        <end position="62"/>
    </location>
</feature>
<dbReference type="Gene3D" id="3.30.70.1560">
    <property type="entry name" value="Alpha-L RNA-binding motif"/>
    <property type="match status" value="1"/>
</dbReference>
<dbReference type="PANTHER" id="PTHR47683:SF2">
    <property type="entry name" value="RNA-BINDING S4 DOMAIN-CONTAINING PROTEIN"/>
    <property type="match status" value="1"/>
</dbReference>
<evidence type="ECO:0000256" key="4">
    <source>
        <dbReference type="PROSITE-ProRule" id="PRU00182"/>
    </source>
</evidence>
<dbReference type="Gene3D" id="3.10.290.10">
    <property type="entry name" value="RNA-binding S4 domain"/>
    <property type="match status" value="1"/>
</dbReference>
<gene>
    <name evidence="6" type="ORF">ENU78_03065</name>
</gene>
<keyword evidence="2 4" id="KW-0694">RNA-binding</keyword>
<dbReference type="SUPFAM" id="SSF55120">
    <property type="entry name" value="Pseudouridine synthase"/>
    <property type="match status" value="1"/>
</dbReference>
<evidence type="ECO:0000313" key="6">
    <source>
        <dbReference type="EMBL" id="HGK23423.1"/>
    </source>
</evidence>
<dbReference type="InterPro" id="IPR036986">
    <property type="entry name" value="S4_RNA-bd_sf"/>
</dbReference>
<dbReference type="PANTHER" id="PTHR47683">
    <property type="entry name" value="PSEUDOURIDINE SYNTHASE FAMILY PROTEIN-RELATED"/>
    <property type="match status" value="1"/>
</dbReference>
<dbReference type="SMART" id="SM00363">
    <property type="entry name" value="S4"/>
    <property type="match status" value="1"/>
</dbReference>
<dbReference type="FunFam" id="3.30.70.1560:FF:000001">
    <property type="entry name" value="Pseudouridine synthase"/>
    <property type="match status" value="1"/>
</dbReference>
<evidence type="ECO:0000256" key="1">
    <source>
        <dbReference type="ARBA" id="ARBA00008348"/>
    </source>
</evidence>
<dbReference type="CDD" id="cd02870">
    <property type="entry name" value="PseudoU_synth_RsuA_like"/>
    <property type="match status" value="1"/>
</dbReference>
<evidence type="ECO:0000256" key="2">
    <source>
        <dbReference type="ARBA" id="ARBA00022884"/>
    </source>
</evidence>
<dbReference type="InterPro" id="IPR020103">
    <property type="entry name" value="PsdUridine_synth_cat_dom_sf"/>
</dbReference>
<evidence type="ECO:0000256" key="3">
    <source>
        <dbReference type="ARBA" id="ARBA00023235"/>
    </source>
</evidence>
<dbReference type="EMBL" id="DTDV01000007">
    <property type="protein sequence ID" value="HGK23423.1"/>
    <property type="molecule type" value="Genomic_DNA"/>
</dbReference>
<dbReference type="InterPro" id="IPR020094">
    <property type="entry name" value="TruA/RsuA/RluB/E/F_N"/>
</dbReference>
<dbReference type="InterPro" id="IPR002942">
    <property type="entry name" value="S4_RNA-bd"/>
</dbReference>
<dbReference type="GO" id="GO:0000455">
    <property type="term" value="P:enzyme-directed rRNA pseudouridine synthesis"/>
    <property type="evidence" value="ECO:0007669"/>
    <property type="project" value="UniProtKB-ARBA"/>
</dbReference>
<dbReference type="CDD" id="cd00165">
    <property type="entry name" value="S4"/>
    <property type="match status" value="1"/>
</dbReference>
<dbReference type="GO" id="GO:0005829">
    <property type="term" value="C:cytosol"/>
    <property type="evidence" value="ECO:0007669"/>
    <property type="project" value="UniProtKB-ARBA"/>
</dbReference>
<keyword evidence="3" id="KW-0413">Isomerase</keyword>
<protein>
    <submittedName>
        <fullName evidence="6">rRNA pseudouridine synthase</fullName>
    </submittedName>
</protein>
<dbReference type="SUPFAM" id="SSF55174">
    <property type="entry name" value="Alpha-L RNA-binding motif"/>
    <property type="match status" value="1"/>
</dbReference>
<dbReference type="NCBIfam" id="TIGR00093">
    <property type="entry name" value="pseudouridine synthase"/>
    <property type="match status" value="1"/>
</dbReference>
<name>A0A7C3Q071_DICTH</name>
<dbReference type="GO" id="GO:0120159">
    <property type="term" value="F:rRNA pseudouridine synthase activity"/>
    <property type="evidence" value="ECO:0007669"/>
    <property type="project" value="UniProtKB-ARBA"/>
</dbReference>
<proteinExistence type="inferred from homology"/>
<dbReference type="OMA" id="EWINNGW"/>
<comment type="similarity">
    <text evidence="1">Belongs to the pseudouridine synthase RsuA family.</text>
</comment>
<dbReference type="GO" id="GO:0003723">
    <property type="term" value="F:RNA binding"/>
    <property type="evidence" value="ECO:0007669"/>
    <property type="project" value="UniProtKB-KW"/>
</dbReference>
<dbReference type="AlphaFoldDB" id="A0A7C3Q071"/>
<dbReference type="InterPro" id="IPR000748">
    <property type="entry name" value="PsdUridine_synth_RsuA/RluB/E/F"/>
</dbReference>